<dbReference type="EMBL" id="BAFH01000004">
    <property type="protein sequence ID" value="GAB63804.1"/>
    <property type="molecule type" value="Genomic_DNA"/>
</dbReference>
<protein>
    <submittedName>
        <fullName evidence="2">Uncharacterized protein</fullName>
    </submittedName>
</protein>
<dbReference type="AlphaFoldDB" id="I3IQ09"/>
<sequence length="69" mass="7571">MIEKRRRHVSVLKRKGLGSCQRGDTGIVNSLSETKEIPTFPPFLKGDQGGLLLLCFALGFGLPAMTVKR</sequence>
<evidence type="ECO:0000256" key="1">
    <source>
        <dbReference type="SAM" id="Phobius"/>
    </source>
</evidence>
<dbReference type="Proteomes" id="UP000002985">
    <property type="component" value="Unassembled WGS sequence"/>
</dbReference>
<proteinExistence type="predicted"/>
<evidence type="ECO:0000313" key="2">
    <source>
        <dbReference type="EMBL" id="GAB63804.1"/>
    </source>
</evidence>
<comment type="caution">
    <text evidence="2">The sequence shown here is derived from an EMBL/GenBank/DDBJ whole genome shotgun (WGS) entry which is preliminary data.</text>
</comment>
<accession>I3IQ09</accession>
<feature type="transmembrane region" description="Helical" evidence="1">
    <location>
        <begin position="49"/>
        <end position="67"/>
    </location>
</feature>
<keyword evidence="1" id="KW-0812">Transmembrane</keyword>
<dbReference type="STRING" id="247490.KSU1_D0495"/>
<keyword evidence="1" id="KW-1133">Transmembrane helix</keyword>
<gene>
    <name evidence="2" type="ORF">KSU1_D0495</name>
</gene>
<keyword evidence="3" id="KW-1185">Reference proteome</keyword>
<keyword evidence="1" id="KW-0472">Membrane</keyword>
<evidence type="ECO:0000313" key="3">
    <source>
        <dbReference type="Proteomes" id="UP000002985"/>
    </source>
</evidence>
<reference evidence="2 3" key="1">
    <citation type="journal article" date="2012" name="FEBS Lett.">
        <title>Anammox organism KSU-1 expresses a NirK-type copper-containing nitrite reductase instead of a NirS-type with cytochrome cd1.</title>
        <authorList>
            <person name="Hira D."/>
            <person name="Toh H."/>
            <person name="Migita C.T."/>
            <person name="Okubo H."/>
            <person name="Nishiyama T."/>
            <person name="Hattori M."/>
            <person name="Furukawa K."/>
            <person name="Fujii T."/>
        </authorList>
    </citation>
    <scope>NUCLEOTIDE SEQUENCE [LARGE SCALE GENOMIC DNA]</scope>
</reference>
<name>I3IQ09_9BACT</name>
<organism evidence="2 3">
    <name type="scientific">Candidatus Jettenia caeni</name>
    <dbReference type="NCBI Taxonomy" id="247490"/>
    <lineage>
        <taxon>Bacteria</taxon>
        <taxon>Pseudomonadati</taxon>
        <taxon>Planctomycetota</taxon>
        <taxon>Candidatus Brocadiia</taxon>
        <taxon>Candidatus Brocadiales</taxon>
        <taxon>Candidatus Brocadiaceae</taxon>
        <taxon>Candidatus Jettenia</taxon>
    </lineage>
</organism>